<feature type="compositionally biased region" description="Polar residues" evidence="1">
    <location>
        <begin position="9"/>
        <end position="20"/>
    </location>
</feature>
<evidence type="ECO:0000313" key="2">
    <source>
        <dbReference type="EMBL" id="TEA37922.1"/>
    </source>
</evidence>
<sequence>MLHLEGTHRQLSLPTGSPRSHSARPCGHLETDPGFFWPDLYSGVSVSAPFFLEGDCPGPDQVRSGPSCPGTPSVLGASHYSSASPWTLLVLQLSALRARPQRLPGDRKEPSRRTAPNWPPLQMSCLAPLPGSPKSHLCPDRD</sequence>
<keyword evidence="3" id="KW-1185">Reference proteome</keyword>
<dbReference type="Proteomes" id="UP000295264">
    <property type="component" value="Unassembled WGS sequence"/>
</dbReference>
<feature type="non-terminal residue" evidence="2">
    <location>
        <position position="142"/>
    </location>
</feature>
<dbReference type="AlphaFoldDB" id="A0A484GQA2"/>
<comment type="caution">
    <text evidence="2">The sequence shown here is derived from an EMBL/GenBank/DDBJ whole genome shotgun (WGS) entry which is preliminary data.</text>
</comment>
<proteinExistence type="predicted"/>
<organism evidence="2 3">
    <name type="scientific">Sousa chinensis</name>
    <name type="common">Indo-pacific humpbacked dolphin</name>
    <name type="synonym">Steno chinensis</name>
    <dbReference type="NCBI Taxonomy" id="103600"/>
    <lineage>
        <taxon>Eukaryota</taxon>
        <taxon>Metazoa</taxon>
        <taxon>Chordata</taxon>
        <taxon>Craniata</taxon>
        <taxon>Vertebrata</taxon>
        <taxon>Euteleostomi</taxon>
        <taxon>Mammalia</taxon>
        <taxon>Eutheria</taxon>
        <taxon>Laurasiatheria</taxon>
        <taxon>Artiodactyla</taxon>
        <taxon>Whippomorpha</taxon>
        <taxon>Cetacea</taxon>
        <taxon>Odontoceti</taxon>
        <taxon>Delphinidae</taxon>
        <taxon>Sousa</taxon>
    </lineage>
</organism>
<evidence type="ECO:0000256" key="1">
    <source>
        <dbReference type="SAM" id="MobiDB-lite"/>
    </source>
</evidence>
<dbReference type="EMBL" id="QWLN02005128">
    <property type="protein sequence ID" value="TEA37922.1"/>
    <property type="molecule type" value="Genomic_DNA"/>
</dbReference>
<name>A0A484GQA2_SOUCH</name>
<reference evidence="2 3" key="1">
    <citation type="journal article" date="2018" name="Genomics">
        <title>Molecular footprints of inshore aquatic adaptation in Indo-Pacific humpback dolphin (Sousa chinensis).</title>
        <authorList>
            <person name="Ming Y."/>
            <person name="Jian J."/>
            <person name="Yu F."/>
            <person name="Yu X."/>
            <person name="Wang J."/>
            <person name="Liu W."/>
        </authorList>
    </citation>
    <scope>NUCLEOTIDE SEQUENCE [LARGE SCALE GENOMIC DNA]</scope>
    <source>
        <strain evidence="2">MY-2018</strain>
        <tissue evidence="2">Skin</tissue>
    </source>
</reference>
<protein>
    <submittedName>
        <fullName evidence="2">Uncharacterized protein</fullName>
    </submittedName>
</protein>
<accession>A0A484GQA2</accession>
<feature type="region of interest" description="Disordered" evidence="1">
    <location>
        <begin position="100"/>
        <end position="142"/>
    </location>
</feature>
<evidence type="ECO:0000313" key="3">
    <source>
        <dbReference type="Proteomes" id="UP000295264"/>
    </source>
</evidence>
<feature type="region of interest" description="Disordered" evidence="1">
    <location>
        <begin position="1"/>
        <end position="25"/>
    </location>
</feature>
<gene>
    <name evidence="2" type="ORF">DBR06_SOUSAS1410173</name>
</gene>